<keyword evidence="2" id="KW-1185">Reference proteome</keyword>
<dbReference type="Proteomes" id="UP001243009">
    <property type="component" value="Unassembled WGS sequence"/>
</dbReference>
<sequence length="157" mass="17230">MRGQSGSTALGRYQLLRAPPIDAGWRDRVTGNWTARAHAAGVGRDADFLANPAAQEAAFNDVMRENDRQLRVNGAMRFVVQDLPGLRGETVPVTEAGLAAATHREGANTVRHYLEHRAANLSPPASVPGQRGDLSRFNEVERRLRAFAQTPYERMSP</sequence>
<name>A0ABT9E0K6_9PROT</name>
<dbReference type="RefSeq" id="WP_305104573.1">
    <property type="nucleotide sequence ID" value="NZ_JAUTWS010000013.1"/>
</dbReference>
<evidence type="ECO:0000313" key="2">
    <source>
        <dbReference type="Proteomes" id="UP001243009"/>
    </source>
</evidence>
<reference evidence="1 2" key="1">
    <citation type="submission" date="2023-08" db="EMBL/GenBank/DDBJ databases">
        <title>The draft genome sequence of Paracraurococcus sp. LOR1-02.</title>
        <authorList>
            <person name="Kingkaew E."/>
            <person name="Tanasupawat S."/>
        </authorList>
    </citation>
    <scope>NUCLEOTIDE SEQUENCE [LARGE SCALE GENOMIC DNA]</scope>
    <source>
        <strain evidence="1 2">LOR1-02</strain>
    </source>
</reference>
<accession>A0ABT9E0K6</accession>
<gene>
    <name evidence="1" type="ORF">Q7A36_15245</name>
</gene>
<organism evidence="1 2">
    <name type="scientific">Paracraurococcus lichenis</name>
    <dbReference type="NCBI Taxonomy" id="3064888"/>
    <lineage>
        <taxon>Bacteria</taxon>
        <taxon>Pseudomonadati</taxon>
        <taxon>Pseudomonadota</taxon>
        <taxon>Alphaproteobacteria</taxon>
        <taxon>Acetobacterales</taxon>
        <taxon>Roseomonadaceae</taxon>
        <taxon>Paracraurococcus</taxon>
    </lineage>
</organism>
<protein>
    <submittedName>
        <fullName evidence="1">Uncharacterized protein</fullName>
    </submittedName>
</protein>
<comment type="caution">
    <text evidence="1">The sequence shown here is derived from an EMBL/GenBank/DDBJ whole genome shotgun (WGS) entry which is preliminary data.</text>
</comment>
<evidence type="ECO:0000313" key="1">
    <source>
        <dbReference type="EMBL" id="MDO9709706.1"/>
    </source>
</evidence>
<proteinExistence type="predicted"/>
<dbReference type="EMBL" id="JAUTWS010000013">
    <property type="protein sequence ID" value="MDO9709706.1"/>
    <property type="molecule type" value="Genomic_DNA"/>
</dbReference>